<accession>A0AAV4URU2</accession>
<keyword evidence="1" id="KW-0812">Transmembrane</keyword>
<protein>
    <submittedName>
        <fullName evidence="2">Uncharacterized protein</fullName>
    </submittedName>
</protein>
<feature type="transmembrane region" description="Helical" evidence="1">
    <location>
        <begin position="44"/>
        <end position="63"/>
    </location>
</feature>
<name>A0AAV4URU2_9ARAC</name>
<evidence type="ECO:0000256" key="1">
    <source>
        <dbReference type="SAM" id="Phobius"/>
    </source>
</evidence>
<keyword evidence="1" id="KW-0472">Membrane</keyword>
<comment type="caution">
    <text evidence="2">The sequence shown here is derived from an EMBL/GenBank/DDBJ whole genome shotgun (WGS) entry which is preliminary data.</text>
</comment>
<dbReference type="AlphaFoldDB" id="A0AAV4URU2"/>
<dbReference type="EMBL" id="BPLQ01011798">
    <property type="protein sequence ID" value="GIY60434.1"/>
    <property type="molecule type" value="Genomic_DNA"/>
</dbReference>
<reference evidence="2 3" key="1">
    <citation type="submission" date="2021-06" db="EMBL/GenBank/DDBJ databases">
        <title>Caerostris darwini draft genome.</title>
        <authorList>
            <person name="Kono N."/>
            <person name="Arakawa K."/>
        </authorList>
    </citation>
    <scope>NUCLEOTIDE SEQUENCE [LARGE SCALE GENOMIC DNA]</scope>
</reference>
<dbReference type="Proteomes" id="UP001054837">
    <property type="component" value="Unassembled WGS sequence"/>
</dbReference>
<evidence type="ECO:0000313" key="3">
    <source>
        <dbReference type="Proteomes" id="UP001054837"/>
    </source>
</evidence>
<gene>
    <name evidence="2" type="ORF">CDAR_508001</name>
</gene>
<organism evidence="2 3">
    <name type="scientific">Caerostris darwini</name>
    <dbReference type="NCBI Taxonomy" id="1538125"/>
    <lineage>
        <taxon>Eukaryota</taxon>
        <taxon>Metazoa</taxon>
        <taxon>Ecdysozoa</taxon>
        <taxon>Arthropoda</taxon>
        <taxon>Chelicerata</taxon>
        <taxon>Arachnida</taxon>
        <taxon>Araneae</taxon>
        <taxon>Araneomorphae</taxon>
        <taxon>Entelegynae</taxon>
        <taxon>Araneoidea</taxon>
        <taxon>Araneidae</taxon>
        <taxon>Caerostris</taxon>
    </lineage>
</organism>
<proteinExistence type="predicted"/>
<sequence>MRRSGEGGPVFYLPSVSERMIRDCPNPIHAFSSLNKETQASKEFRLCIFPFLFFFSSCSYMLASSSPITSWKGDLPHFKSPDNIERRQEARDKEISSYHLNLQSEGS</sequence>
<keyword evidence="3" id="KW-1185">Reference proteome</keyword>
<evidence type="ECO:0000313" key="2">
    <source>
        <dbReference type="EMBL" id="GIY60434.1"/>
    </source>
</evidence>
<keyword evidence="1" id="KW-1133">Transmembrane helix</keyword>